<accession>A0ABS6XNG8</accession>
<organism evidence="2 3">
    <name type="scientific">Stakelama flava</name>
    <dbReference type="NCBI Taxonomy" id="2860338"/>
    <lineage>
        <taxon>Bacteria</taxon>
        <taxon>Pseudomonadati</taxon>
        <taxon>Pseudomonadota</taxon>
        <taxon>Alphaproteobacteria</taxon>
        <taxon>Sphingomonadales</taxon>
        <taxon>Sphingomonadaceae</taxon>
        <taxon>Stakelama</taxon>
    </lineage>
</organism>
<name>A0ABS6XNG8_9SPHN</name>
<protein>
    <submittedName>
        <fullName evidence="2">Uncharacterized protein</fullName>
    </submittedName>
</protein>
<dbReference type="EMBL" id="JAHWZX010000013">
    <property type="protein sequence ID" value="MBW4331762.1"/>
    <property type="molecule type" value="Genomic_DNA"/>
</dbReference>
<proteinExistence type="predicted"/>
<comment type="caution">
    <text evidence="2">The sequence shown here is derived from an EMBL/GenBank/DDBJ whole genome shotgun (WGS) entry which is preliminary data.</text>
</comment>
<feature type="compositionally biased region" description="Polar residues" evidence="1">
    <location>
        <begin position="87"/>
        <end position="96"/>
    </location>
</feature>
<feature type="region of interest" description="Disordered" evidence="1">
    <location>
        <begin position="58"/>
        <end position="103"/>
    </location>
</feature>
<dbReference type="Proteomes" id="UP001197214">
    <property type="component" value="Unassembled WGS sequence"/>
</dbReference>
<evidence type="ECO:0000313" key="2">
    <source>
        <dbReference type="EMBL" id="MBW4331762.1"/>
    </source>
</evidence>
<reference evidence="2 3" key="1">
    <citation type="submission" date="2021-07" db="EMBL/GenBank/DDBJ databases">
        <title>Stakelama flava sp. nov., a novel endophytic bacterium isolated from branch of Kandelia candel.</title>
        <authorList>
            <person name="Tuo L."/>
        </authorList>
    </citation>
    <scope>NUCLEOTIDE SEQUENCE [LARGE SCALE GENOMIC DNA]</scope>
    <source>
        <strain evidence="2 3">CBK3Z-3</strain>
    </source>
</reference>
<feature type="compositionally biased region" description="Basic and acidic residues" evidence="1">
    <location>
        <begin position="69"/>
        <end position="83"/>
    </location>
</feature>
<evidence type="ECO:0000313" key="3">
    <source>
        <dbReference type="Proteomes" id="UP001197214"/>
    </source>
</evidence>
<evidence type="ECO:0000256" key="1">
    <source>
        <dbReference type="SAM" id="MobiDB-lite"/>
    </source>
</evidence>
<sequence length="103" mass="11521">MTHEEAMHRADPNRSAALDQRRLNLDQGHVALFGDQFPNEAALRFDLARMPVTAARPGHGLTMLQRKSSPADRARHTDTEAGRRRTATQTTINRCNNPVPKIP</sequence>
<keyword evidence="3" id="KW-1185">Reference proteome</keyword>
<gene>
    <name evidence="2" type="ORF">KY084_12875</name>
</gene>